<proteinExistence type="predicted"/>
<reference evidence="2 3" key="1">
    <citation type="journal article" date="2012" name="Genome Biol.">
        <title>Genome and low-iron response of an oceanic diatom adapted to chronic iron limitation.</title>
        <authorList>
            <person name="Lommer M."/>
            <person name="Specht M."/>
            <person name="Roy A.S."/>
            <person name="Kraemer L."/>
            <person name="Andreson R."/>
            <person name="Gutowska M.A."/>
            <person name="Wolf J."/>
            <person name="Bergner S.V."/>
            <person name="Schilhabel M.B."/>
            <person name="Klostermeier U.C."/>
            <person name="Beiko R.G."/>
            <person name="Rosenstiel P."/>
            <person name="Hippler M."/>
            <person name="Laroche J."/>
        </authorList>
    </citation>
    <scope>NUCLEOTIDE SEQUENCE [LARGE SCALE GENOMIC DNA]</scope>
    <source>
        <strain evidence="2 3">CCMP1005</strain>
    </source>
</reference>
<accession>K0TDR7</accession>
<evidence type="ECO:0000313" key="3">
    <source>
        <dbReference type="Proteomes" id="UP000266841"/>
    </source>
</evidence>
<feature type="region of interest" description="Disordered" evidence="1">
    <location>
        <begin position="30"/>
        <end position="57"/>
    </location>
</feature>
<evidence type="ECO:0000256" key="1">
    <source>
        <dbReference type="SAM" id="MobiDB-lite"/>
    </source>
</evidence>
<dbReference type="Proteomes" id="UP000266841">
    <property type="component" value="Unassembled WGS sequence"/>
</dbReference>
<protein>
    <submittedName>
        <fullName evidence="2">Uncharacterized protein</fullName>
    </submittedName>
</protein>
<keyword evidence="3" id="KW-1185">Reference proteome</keyword>
<gene>
    <name evidence="2" type="ORF">THAOC_01355</name>
</gene>
<evidence type="ECO:0000313" key="2">
    <source>
        <dbReference type="EMBL" id="EJK76858.1"/>
    </source>
</evidence>
<organism evidence="2 3">
    <name type="scientific">Thalassiosira oceanica</name>
    <name type="common">Marine diatom</name>
    <dbReference type="NCBI Taxonomy" id="159749"/>
    <lineage>
        <taxon>Eukaryota</taxon>
        <taxon>Sar</taxon>
        <taxon>Stramenopiles</taxon>
        <taxon>Ochrophyta</taxon>
        <taxon>Bacillariophyta</taxon>
        <taxon>Coscinodiscophyceae</taxon>
        <taxon>Thalassiosirophycidae</taxon>
        <taxon>Thalassiosirales</taxon>
        <taxon>Thalassiosiraceae</taxon>
        <taxon>Thalassiosira</taxon>
    </lineage>
</organism>
<feature type="compositionally biased region" description="Polar residues" evidence="1">
    <location>
        <begin position="36"/>
        <end position="53"/>
    </location>
</feature>
<sequence length="149" mass="16415">MQRRHHFLRRGDPSPADWDFLLISSSTPYRDRHSLRQPSQNEWPQGKSSGSLDSSRHIPHVRSVTTAASPCTFSAMVPFPAWRSCCQLLRPPNACDTCVLRAFLSPSVQFQCLPLQPAPIAANASPLASQPVPVPPPFASSRLPLPLPL</sequence>
<dbReference type="EMBL" id="AGNL01001610">
    <property type="protein sequence ID" value="EJK76858.1"/>
    <property type="molecule type" value="Genomic_DNA"/>
</dbReference>
<comment type="caution">
    <text evidence="2">The sequence shown here is derived from an EMBL/GenBank/DDBJ whole genome shotgun (WGS) entry which is preliminary data.</text>
</comment>
<dbReference type="AlphaFoldDB" id="K0TDR7"/>
<name>K0TDR7_THAOC</name>